<dbReference type="SUPFAM" id="SSF46626">
    <property type="entry name" value="Cytochrome c"/>
    <property type="match status" value="1"/>
</dbReference>
<keyword evidence="8" id="KW-1185">Reference proteome</keyword>
<organism evidence="7 8">
    <name type="scientific">Maribacter aurantiacus</name>
    <dbReference type="NCBI Taxonomy" id="1882343"/>
    <lineage>
        <taxon>Bacteria</taxon>
        <taxon>Pseudomonadati</taxon>
        <taxon>Bacteroidota</taxon>
        <taxon>Flavobacteriia</taxon>
        <taxon>Flavobacteriales</taxon>
        <taxon>Flavobacteriaceae</taxon>
        <taxon>Maribacter</taxon>
    </lineage>
</organism>
<sequence>MKTDKTLIFFAIILVLMVSMIYLLANGFGIKSANEKIDFGAFEMTIPHDWKKIEFKGIDSYVGGITNGIDSLTFDYGWYSYDFKYENGETQLFATDTINGKIALLTKPKEVGKGTIGVYIEKAYKKNRFNLIGNNIDDENLIFNIFKSIKFKDSDTLLNSKQIEFSNKITPYSGRSLFYINCASCHHRNKNMIGPAFRGINELKFKKWILDSADLTKEDTTEFGISYHRKTFGKLITEKEIEKLIEYSKAE</sequence>
<dbReference type="Proteomes" id="UP000308382">
    <property type="component" value="Unassembled WGS sequence"/>
</dbReference>
<feature type="transmembrane region" description="Helical" evidence="5">
    <location>
        <begin position="7"/>
        <end position="25"/>
    </location>
</feature>
<feature type="domain" description="Cytochrome c" evidence="6">
    <location>
        <begin position="169"/>
        <end position="251"/>
    </location>
</feature>
<accession>A0A5R8LRI5</accession>
<evidence type="ECO:0000313" key="8">
    <source>
        <dbReference type="Proteomes" id="UP000308382"/>
    </source>
</evidence>
<protein>
    <submittedName>
        <fullName evidence="7">Cytochrome c</fullName>
    </submittedName>
</protein>
<evidence type="ECO:0000256" key="2">
    <source>
        <dbReference type="ARBA" id="ARBA00022723"/>
    </source>
</evidence>
<keyword evidence="1 4" id="KW-0349">Heme</keyword>
<keyword evidence="5" id="KW-0812">Transmembrane</keyword>
<dbReference type="InterPro" id="IPR036909">
    <property type="entry name" value="Cyt_c-like_dom_sf"/>
</dbReference>
<keyword evidence="2 4" id="KW-0479">Metal-binding</keyword>
<dbReference type="OrthoDB" id="955119at2"/>
<dbReference type="GO" id="GO:0046872">
    <property type="term" value="F:metal ion binding"/>
    <property type="evidence" value="ECO:0007669"/>
    <property type="project" value="UniProtKB-KW"/>
</dbReference>
<evidence type="ECO:0000256" key="4">
    <source>
        <dbReference type="PROSITE-ProRule" id="PRU00433"/>
    </source>
</evidence>
<proteinExistence type="predicted"/>
<dbReference type="GO" id="GO:0020037">
    <property type="term" value="F:heme binding"/>
    <property type="evidence" value="ECO:0007669"/>
    <property type="project" value="InterPro"/>
</dbReference>
<dbReference type="PROSITE" id="PS51007">
    <property type="entry name" value="CYTC"/>
    <property type="match status" value="1"/>
</dbReference>
<dbReference type="RefSeq" id="WP_138259769.1">
    <property type="nucleotide sequence ID" value="NZ_VBUK01000018.1"/>
</dbReference>
<gene>
    <name evidence="7" type="ORF">FEK29_17685</name>
</gene>
<dbReference type="Gene3D" id="1.10.760.10">
    <property type="entry name" value="Cytochrome c-like domain"/>
    <property type="match status" value="1"/>
</dbReference>
<dbReference type="InterPro" id="IPR009056">
    <property type="entry name" value="Cyt_c-like_dom"/>
</dbReference>
<reference evidence="7 8" key="1">
    <citation type="journal article" date="2017" name="Int. J. Syst. Evol. Microbiol.">
        <title>Maripseudobacter aurantiacus gen. nov., sp. nov., a novel member of the family Flavobacteriaceae isolated from a sedimentation basin.</title>
        <authorList>
            <person name="Chen C."/>
            <person name="Su Y."/>
            <person name="Tao T."/>
            <person name="Fu G."/>
            <person name="Zhang C."/>
            <person name="Sun C."/>
            <person name="Zhang X."/>
            <person name="Wu M."/>
        </authorList>
    </citation>
    <scope>NUCLEOTIDE SEQUENCE [LARGE SCALE GENOMIC DNA]</scope>
    <source>
        <strain evidence="8">CDA4</strain>
    </source>
</reference>
<keyword evidence="5" id="KW-1133">Transmembrane helix</keyword>
<evidence type="ECO:0000259" key="6">
    <source>
        <dbReference type="PROSITE" id="PS51007"/>
    </source>
</evidence>
<evidence type="ECO:0000256" key="3">
    <source>
        <dbReference type="ARBA" id="ARBA00023004"/>
    </source>
</evidence>
<keyword evidence="3 4" id="KW-0408">Iron</keyword>
<dbReference type="EMBL" id="VBUK01000018">
    <property type="protein sequence ID" value="TLF39864.1"/>
    <property type="molecule type" value="Genomic_DNA"/>
</dbReference>
<keyword evidence="5" id="KW-0472">Membrane</keyword>
<dbReference type="GO" id="GO:0009055">
    <property type="term" value="F:electron transfer activity"/>
    <property type="evidence" value="ECO:0007669"/>
    <property type="project" value="InterPro"/>
</dbReference>
<evidence type="ECO:0000256" key="5">
    <source>
        <dbReference type="SAM" id="Phobius"/>
    </source>
</evidence>
<evidence type="ECO:0000256" key="1">
    <source>
        <dbReference type="ARBA" id="ARBA00022617"/>
    </source>
</evidence>
<dbReference type="AlphaFoldDB" id="A0A5R8LRI5"/>
<comment type="caution">
    <text evidence="7">The sequence shown here is derived from an EMBL/GenBank/DDBJ whole genome shotgun (WGS) entry which is preliminary data.</text>
</comment>
<evidence type="ECO:0000313" key="7">
    <source>
        <dbReference type="EMBL" id="TLF39864.1"/>
    </source>
</evidence>
<name>A0A5R8LRI5_9FLAO</name>